<feature type="signal peptide" evidence="1">
    <location>
        <begin position="1"/>
        <end position="26"/>
    </location>
</feature>
<proteinExistence type="predicted"/>
<keyword evidence="1" id="KW-0732">Signal</keyword>
<organism evidence="2 3">
    <name type="scientific">Plectonema radiosum NIES-515</name>
    <dbReference type="NCBI Taxonomy" id="2986073"/>
    <lineage>
        <taxon>Bacteria</taxon>
        <taxon>Bacillati</taxon>
        <taxon>Cyanobacteriota</taxon>
        <taxon>Cyanophyceae</taxon>
        <taxon>Oscillatoriophycideae</taxon>
        <taxon>Oscillatoriales</taxon>
        <taxon>Microcoleaceae</taxon>
        <taxon>Plectonema</taxon>
    </lineage>
</organism>
<evidence type="ECO:0000313" key="3">
    <source>
        <dbReference type="Proteomes" id="UP001526143"/>
    </source>
</evidence>
<dbReference type="Proteomes" id="UP001526143">
    <property type="component" value="Unassembled WGS sequence"/>
</dbReference>
<reference evidence="2 3" key="1">
    <citation type="submission" date="2022-10" db="EMBL/GenBank/DDBJ databases">
        <title>Identification of biosynthetic pathway for the production of the potent trypsin inhibitor radiosumin.</title>
        <authorList>
            <person name="Fewer D.P."/>
            <person name="Delbaje E."/>
            <person name="Ouyang X."/>
            <person name="Agostino P.D."/>
            <person name="Wahlsten M."/>
            <person name="Jokela J."/>
            <person name="Permi P."/>
            <person name="Haapaniemi E."/>
            <person name="Koistinen H."/>
        </authorList>
    </citation>
    <scope>NUCLEOTIDE SEQUENCE [LARGE SCALE GENOMIC DNA]</scope>
    <source>
        <strain evidence="2 3">NIES-515</strain>
    </source>
</reference>
<gene>
    <name evidence="2" type="ORF">OGM63_22005</name>
</gene>
<keyword evidence="3" id="KW-1185">Reference proteome</keyword>
<protein>
    <submittedName>
        <fullName evidence="2">Uncharacterized protein</fullName>
    </submittedName>
</protein>
<dbReference type="EMBL" id="JAOWRF010000316">
    <property type="protein sequence ID" value="MCV3216151.1"/>
    <property type="molecule type" value="Genomic_DNA"/>
</dbReference>
<feature type="chain" id="PRO_5047451205" evidence="1">
    <location>
        <begin position="27"/>
        <end position="178"/>
    </location>
</feature>
<sequence>MKIFVTACALLALTIPTFVAPRQAVADESRENSCQSVVGTYLARSSSPSDPTSVSSELITFNGDGNFTATGSNSGGDPDATSFANQTFGPTHGSWKCTRNREIIARGFNFNYRTRNGFPPSISISTYRLRFNSRTQTVAGEASFDVYDLNSTPQNPVRLPDIGGPFQSNYVGNRITPE</sequence>
<comment type="caution">
    <text evidence="2">The sequence shown here is derived from an EMBL/GenBank/DDBJ whole genome shotgun (WGS) entry which is preliminary data.</text>
</comment>
<dbReference type="RefSeq" id="WP_263747795.1">
    <property type="nucleotide sequence ID" value="NZ_JAOWRF010000316.1"/>
</dbReference>
<accession>A0ABT3B452</accession>
<evidence type="ECO:0000313" key="2">
    <source>
        <dbReference type="EMBL" id="MCV3216151.1"/>
    </source>
</evidence>
<name>A0ABT3B452_9CYAN</name>
<evidence type="ECO:0000256" key="1">
    <source>
        <dbReference type="SAM" id="SignalP"/>
    </source>
</evidence>